<dbReference type="NCBIfam" id="TIGR00220">
    <property type="entry name" value="mscL"/>
    <property type="match status" value="1"/>
</dbReference>
<comment type="function">
    <text evidence="10">Channel that opens in response to stretch forces in the membrane lipid bilayer. May participate in the regulation of osmotic pressure changes within the cell.</text>
</comment>
<keyword evidence="8 10" id="KW-0472">Membrane</keyword>
<comment type="subcellular location">
    <subcellularLocation>
        <location evidence="1 10">Cell membrane</location>
        <topology evidence="1 10">Multi-pass membrane protein</topology>
    </subcellularLocation>
</comment>
<dbReference type="AlphaFoldDB" id="A0A6N9QXN0"/>
<dbReference type="InterPro" id="IPR036019">
    <property type="entry name" value="MscL_channel"/>
</dbReference>
<name>A0A6N9QXN0_9MICC</name>
<evidence type="ECO:0000256" key="1">
    <source>
        <dbReference type="ARBA" id="ARBA00004651"/>
    </source>
</evidence>
<evidence type="ECO:0000256" key="9">
    <source>
        <dbReference type="ARBA" id="ARBA00023303"/>
    </source>
</evidence>
<proteinExistence type="inferred from homology"/>
<keyword evidence="4 10" id="KW-1003">Cell membrane</keyword>
<evidence type="ECO:0000313" key="13">
    <source>
        <dbReference type="Proteomes" id="UP000471026"/>
    </source>
</evidence>
<gene>
    <name evidence="10 12" type="primary">mscL</name>
    <name evidence="12" type="ORF">GKZ75_05475</name>
</gene>
<dbReference type="InterPro" id="IPR019823">
    <property type="entry name" value="Mechanosensitive_channel_CS"/>
</dbReference>
<dbReference type="PROSITE" id="PS01327">
    <property type="entry name" value="MSCL"/>
    <property type="match status" value="1"/>
</dbReference>
<evidence type="ECO:0000256" key="2">
    <source>
        <dbReference type="ARBA" id="ARBA00007254"/>
    </source>
</evidence>
<dbReference type="SUPFAM" id="SSF81330">
    <property type="entry name" value="Gated mechanosensitive channel"/>
    <property type="match status" value="1"/>
</dbReference>
<evidence type="ECO:0000256" key="8">
    <source>
        <dbReference type="ARBA" id="ARBA00023136"/>
    </source>
</evidence>
<accession>A0A6N9QXN0</accession>
<feature type="transmembrane region" description="Helical" evidence="10">
    <location>
        <begin position="67"/>
        <end position="92"/>
    </location>
</feature>
<dbReference type="Gene3D" id="1.10.1200.120">
    <property type="entry name" value="Large-conductance mechanosensitive channel, MscL, domain 1"/>
    <property type="match status" value="1"/>
</dbReference>
<evidence type="ECO:0000256" key="5">
    <source>
        <dbReference type="ARBA" id="ARBA00022692"/>
    </source>
</evidence>
<comment type="subunit">
    <text evidence="10">Homopentamer.</text>
</comment>
<feature type="compositionally biased region" description="Low complexity" evidence="11">
    <location>
        <begin position="138"/>
        <end position="147"/>
    </location>
</feature>
<dbReference type="HAMAP" id="MF_00115">
    <property type="entry name" value="MscL"/>
    <property type="match status" value="1"/>
</dbReference>
<dbReference type="GO" id="GO:0008381">
    <property type="term" value="F:mechanosensitive monoatomic ion channel activity"/>
    <property type="evidence" value="ECO:0007669"/>
    <property type="project" value="UniProtKB-UniRule"/>
</dbReference>
<keyword evidence="7 10" id="KW-0406">Ion transport</keyword>
<dbReference type="PANTHER" id="PTHR30266:SF2">
    <property type="entry name" value="LARGE-CONDUCTANCE MECHANOSENSITIVE CHANNEL"/>
    <property type="match status" value="1"/>
</dbReference>
<dbReference type="EMBL" id="WMHZ01000006">
    <property type="protein sequence ID" value="NDO77694.1"/>
    <property type="molecule type" value="Genomic_DNA"/>
</dbReference>
<dbReference type="Proteomes" id="UP000471026">
    <property type="component" value="Unassembled WGS sequence"/>
</dbReference>
<dbReference type="InterPro" id="IPR001185">
    <property type="entry name" value="MS_channel"/>
</dbReference>
<comment type="caution">
    <text evidence="10">Lacks conserved residue(s) required for the propagation of feature annotation.</text>
</comment>
<evidence type="ECO:0000313" key="12">
    <source>
        <dbReference type="EMBL" id="NDO77694.1"/>
    </source>
</evidence>
<dbReference type="PRINTS" id="PR01264">
    <property type="entry name" value="MECHCHANNEL"/>
</dbReference>
<sequence>MLSGFKEFIMKGNVMDLAVAVIIGAAFSKIVNALVENVLMPAISGIVGSPNFDNFAAVTFNGNQVKFGVLLTAIVNFLLIAAAVYFCIVLPMNKMIERRNRRLGIEPTEELADPNTVLLTEIRDALTGHNAGALRTDGTQPGIPGQPGTTGGTIR</sequence>
<evidence type="ECO:0000256" key="6">
    <source>
        <dbReference type="ARBA" id="ARBA00022989"/>
    </source>
</evidence>
<feature type="region of interest" description="Disordered" evidence="11">
    <location>
        <begin position="131"/>
        <end position="155"/>
    </location>
</feature>
<evidence type="ECO:0000256" key="4">
    <source>
        <dbReference type="ARBA" id="ARBA00022475"/>
    </source>
</evidence>
<dbReference type="RefSeq" id="WP_162229123.1">
    <property type="nucleotide sequence ID" value="NZ_WMHZ01000006.1"/>
</dbReference>
<keyword evidence="5 10" id="KW-0812">Transmembrane</keyword>
<keyword evidence="9 10" id="KW-0407">Ion channel</keyword>
<evidence type="ECO:0000256" key="3">
    <source>
        <dbReference type="ARBA" id="ARBA00022448"/>
    </source>
</evidence>
<organism evidence="12 13">
    <name type="scientific">Kocuria marina subsp. indica</name>
    <dbReference type="NCBI Taxonomy" id="1049583"/>
    <lineage>
        <taxon>Bacteria</taxon>
        <taxon>Bacillati</taxon>
        <taxon>Actinomycetota</taxon>
        <taxon>Actinomycetes</taxon>
        <taxon>Micrococcales</taxon>
        <taxon>Micrococcaceae</taxon>
        <taxon>Kocuria</taxon>
    </lineage>
</organism>
<comment type="similarity">
    <text evidence="2 10">Belongs to the MscL family.</text>
</comment>
<dbReference type="GO" id="GO:0005886">
    <property type="term" value="C:plasma membrane"/>
    <property type="evidence" value="ECO:0007669"/>
    <property type="project" value="UniProtKB-SubCell"/>
</dbReference>
<evidence type="ECO:0000256" key="7">
    <source>
        <dbReference type="ARBA" id="ARBA00023065"/>
    </source>
</evidence>
<dbReference type="PANTHER" id="PTHR30266">
    <property type="entry name" value="MECHANOSENSITIVE CHANNEL MSCL"/>
    <property type="match status" value="1"/>
</dbReference>
<evidence type="ECO:0000256" key="10">
    <source>
        <dbReference type="HAMAP-Rule" id="MF_00115"/>
    </source>
</evidence>
<protein>
    <recommendedName>
        <fullName evidence="10">Large-conductance mechanosensitive channel</fullName>
    </recommendedName>
</protein>
<dbReference type="Pfam" id="PF01741">
    <property type="entry name" value="MscL"/>
    <property type="match status" value="1"/>
</dbReference>
<comment type="caution">
    <text evidence="12">The sequence shown here is derived from an EMBL/GenBank/DDBJ whole genome shotgun (WGS) entry which is preliminary data.</text>
</comment>
<keyword evidence="3 10" id="KW-0813">Transport</keyword>
<keyword evidence="6 10" id="KW-1133">Transmembrane helix</keyword>
<reference evidence="12 13" key="1">
    <citation type="submission" date="2019-11" db="EMBL/GenBank/DDBJ databases">
        <title>Draft genome sequence of Kocuria indica DP-K7, a methyl red degrading Actinobacterium.</title>
        <authorList>
            <person name="Kumaran S."/>
            <person name="Tischler D."/>
            <person name="Ngo A.C.R."/>
            <person name="Schultes F."/>
        </authorList>
    </citation>
    <scope>NUCLEOTIDE SEQUENCE [LARGE SCALE GENOMIC DNA]</scope>
    <source>
        <strain evidence="12 13">DP-K7</strain>
    </source>
</reference>
<dbReference type="InterPro" id="IPR037673">
    <property type="entry name" value="MSC/AndL"/>
</dbReference>
<evidence type="ECO:0000256" key="11">
    <source>
        <dbReference type="SAM" id="MobiDB-lite"/>
    </source>
</evidence>